<gene>
    <name evidence="17" type="ORF">Q4535_16640</name>
</gene>
<dbReference type="InterPro" id="IPR027417">
    <property type="entry name" value="P-loop_NTPase"/>
</dbReference>
<dbReference type="InterPro" id="IPR025669">
    <property type="entry name" value="AAA_dom"/>
</dbReference>
<keyword evidence="7" id="KW-0547">Nucleotide-binding</keyword>
<keyword evidence="12" id="KW-0829">Tyrosine-protein kinase</keyword>
<protein>
    <submittedName>
        <fullName evidence="17">Polysaccharide biosynthesis tyrosine autokinase</fullName>
        <ecNumber evidence="17">2.7.10.2</ecNumber>
    </submittedName>
</protein>
<dbReference type="PANTHER" id="PTHR32309:SF32">
    <property type="entry name" value="TYROSINE-PROTEIN KINASE ETK-RELATED"/>
    <property type="match status" value="1"/>
</dbReference>
<keyword evidence="11 15" id="KW-0472">Membrane</keyword>
<comment type="similarity">
    <text evidence="2">Belongs to the etk/wzc family.</text>
</comment>
<evidence type="ECO:0000256" key="10">
    <source>
        <dbReference type="ARBA" id="ARBA00022989"/>
    </source>
</evidence>
<feature type="transmembrane region" description="Helical" evidence="15">
    <location>
        <begin position="37"/>
        <end position="55"/>
    </location>
</feature>
<dbReference type="SUPFAM" id="SSF52540">
    <property type="entry name" value="P-loop containing nucleoside triphosphate hydrolases"/>
    <property type="match status" value="1"/>
</dbReference>
<dbReference type="CDD" id="cd05387">
    <property type="entry name" value="BY-kinase"/>
    <property type="match status" value="1"/>
</dbReference>
<dbReference type="Pfam" id="PF13807">
    <property type="entry name" value="GNVR"/>
    <property type="match status" value="1"/>
</dbReference>
<evidence type="ECO:0000256" key="1">
    <source>
        <dbReference type="ARBA" id="ARBA00004429"/>
    </source>
</evidence>
<keyword evidence="8" id="KW-0418">Kinase</keyword>
<dbReference type="EC" id="2.7.10.2" evidence="17"/>
<dbReference type="InterPro" id="IPR005702">
    <property type="entry name" value="Wzc-like_C"/>
</dbReference>
<evidence type="ECO:0000256" key="8">
    <source>
        <dbReference type="ARBA" id="ARBA00022777"/>
    </source>
</evidence>
<dbReference type="PANTHER" id="PTHR32309">
    <property type="entry name" value="TYROSINE-PROTEIN KINASE"/>
    <property type="match status" value="1"/>
</dbReference>
<dbReference type="InterPro" id="IPR032807">
    <property type="entry name" value="GNVR"/>
</dbReference>
<evidence type="ECO:0000256" key="15">
    <source>
        <dbReference type="SAM" id="Phobius"/>
    </source>
</evidence>
<dbReference type="FunFam" id="3.40.50.300:FF:000527">
    <property type="entry name" value="Tyrosine-protein kinase etk"/>
    <property type="match status" value="1"/>
</dbReference>
<name>A0AAP4X023_9GAMM</name>
<dbReference type="RefSeq" id="WP_107336369.1">
    <property type="nucleotide sequence ID" value="NZ_JAUORK010000032.1"/>
</dbReference>
<evidence type="ECO:0000256" key="6">
    <source>
        <dbReference type="ARBA" id="ARBA00022692"/>
    </source>
</evidence>
<proteinExistence type="inferred from homology"/>
<dbReference type="NCBIfam" id="TIGR01007">
    <property type="entry name" value="eps_fam"/>
    <property type="match status" value="1"/>
</dbReference>
<dbReference type="GO" id="GO:0004715">
    <property type="term" value="F:non-membrane spanning protein tyrosine kinase activity"/>
    <property type="evidence" value="ECO:0007669"/>
    <property type="project" value="UniProtKB-EC"/>
</dbReference>
<organism evidence="17 18">
    <name type="scientific">Cobetia amphilecti</name>
    <dbReference type="NCBI Taxonomy" id="1055104"/>
    <lineage>
        <taxon>Bacteria</taxon>
        <taxon>Pseudomonadati</taxon>
        <taxon>Pseudomonadota</taxon>
        <taxon>Gammaproteobacteria</taxon>
        <taxon>Oceanospirillales</taxon>
        <taxon>Halomonadaceae</taxon>
        <taxon>Cobetia</taxon>
    </lineage>
</organism>
<keyword evidence="14" id="KW-0175">Coiled coil</keyword>
<evidence type="ECO:0000256" key="14">
    <source>
        <dbReference type="SAM" id="Coils"/>
    </source>
</evidence>
<feature type="transmembrane region" description="Helical" evidence="15">
    <location>
        <begin position="446"/>
        <end position="465"/>
    </location>
</feature>
<dbReference type="Pfam" id="PF02706">
    <property type="entry name" value="Wzz"/>
    <property type="match status" value="1"/>
</dbReference>
<keyword evidence="4" id="KW-0997">Cell inner membrane</keyword>
<keyword evidence="6 15" id="KW-0812">Transmembrane</keyword>
<reference evidence="17" key="1">
    <citation type="submission" date="2023-07" db="EMBL/GenBank/DDBJ databases">
        <title>Genome content predicts the carbon catabolic preferences of heterotrophic bacteria.</title>
        <authorList>
            <person name="Gralka M."/>
        </authorList>
    </citation>
    <scope>NUCLEOTIDE SEQUENCE</scope>
    <source>
        <strain evidence="17">C2R13</strain>
    </source>
</reference>
<evidence type="ECO:0000256" key="4">
    <source>
        <dbReference type="ARBA" id="ARBA00022519"/>
    </source>
</evidence>
<keyword evidence="9" id="KW-0067">ATP-binding</keyword>
<keyword evidence="3" id="KW-1003">Cell membrane</keyword>
<evidence type="ECO:0000256" key="11">
    <source>
        <dbReference type="ARBA" id="ARBA00023136"/>
    </source>
</evidence>
<evidence type="ECO:0000256" key="5">
    <source>
        <dbReference type="ARBA" id="ARBA00022679"/>
    </source>
</evidence>
<dbReference type="GO" id="GO:0005886">
    <property type="term" value="C:plasma membrane"/>
    <property type="evidence" value="ECO:0007669"/>
    <property type="project" value="UniProtKB-SubCell"/>
</dbReference>
<feature type="domain" description="AAA+ ATPase" evidence="16">
    <location>
        <begin position="547"/>
        <end position="701"/>
    </location>
</feature>
<dbReference type="InterPro" id="IPR050445">
    <property type="entry name" value="Bact_polysacc_biosynth/exp"/>
</dbReference>
<evidence type="ECO:0000313" key="17">
    <source>
        <dbReference type="EMBL" id="MDO6673734.1"/>
    </source>
</evidence>
<evidence type="ECO:0000256" key="12">
    <source>
        <dbReference type="ARBA" id="ARBA00023137"/>
    </source>
</evidence>
<dbReference type="EMBL" id="JAUORK010000032">
    <property type="protein sequence ID" value="MDO6673734.1"/>
    <property type="molecule type" value="Genomic_DNA"/>
</dbReference>
<dbReference type="SMART" id="SM00382">
    <property type="entry name" value="AAA"/>
    <property type="match status" value="1"/>
</dbReference>
<accession>A0AAP4X023</accession>
<dbReference type="InterPro" id="IPR003593">
    <property type="entry name" value="AAA+_ATPase"/>
</dbReference>
<keyword evidence="5 17" id="KW-0808">Transferase</keyword>
<dbReference type="Pfam" id="PF13614">
    <property type="entry name" value="AAA_31"/>
    <property type="match status" value="1"/>
</dbReference>
<comment type="subcellular location">
    <subcellularLocation>
        <location evidence="1">Cell inner membrane</location>
        <topology evidence="1">Multi-pass membrane protein</topology>
    </subcellularLocation>
</comment>
<dbReference type="Pfam" id="PF23607">
    <property type="entry name" value="WZC_N"/>
    <property type="match status" value="1"/>
</dbReference>
<evidence type="ECO:0000259" key="16">
    <source>
        <dbReference type="SMART" id="SM00382"/>
    </source>
</evidence>
<comment type="caution">
    <text evidence="17">The sequence shown here is derived from an EMBL/GenBank/DDBJ whole genome shotgun (WGS) entry which is preliminary data.</text>
</comment>
<keyword evidence="10 15" id="KW-1133">Transmembrane helix</keyword>
<dbReference type="InterPro" id="IPR003856">
    <property type="entry name" value="LPS_length_determ_N"/>
</dbReference>
<comment type="catalytic activity">
    <reaction evidence="13">
        <text>L-tyrosyl-[protein] + ATP = O-phospho-L-tyrosyl-[protein] + ADP + H(+)</text>
        <dbReference type="Rhea" id="RHEA:10596"/>
        <dbReference type="Rhea" id="RHEA-COMP:10136"/>
        <dbReference type="Rhea" id="RHEA-COMP:20101"/>
        <dbReference type="ChEBI" id="CHEBI:15378"/>
        <dbReference type="ChEBI" id="CHEBI:30616"/>
        <dbReference type="ChEBI" id="CHEBI:46858"/>
        <dbReference type="ChEBI" id="CHEBI:61978"/>
        <dbReference type="ChEBI" id="CHEBI:456216"/>
    </reaction>
</comment>
<feature type="coiled-coil region" evidence="14">
    <location>
        <begin position="296"/>
        <end position="398"/>
    </location>
</feature>
<evidence type="ECO:0000256" key="13">
    <source>
        <dbReference type="ARBA" id="ARBA00053015"/>
    </source>
</evidence>
<dbReference type="GO" id="GO:0042802">
    <property type="term" value="F:identical protein binding"/>
    <property type="evidence" value="ECO:0007669"/>
    <property type="project" value="UniProtKB-ARBA"/>
</dbReference>
<evidence type="ECO:0000256" key="2">
    <source>
        <dbReference type="ARBA" id="ARBA00008883"/>
    </source>
</evidence>
<evidence type="ECO:0000256" key="3">
    <source>
        <dbReference type="ARBA" id="ARBA00022475"/>
    </source>
</evidence>
<dbReference type="Proteomes" id="UP001170481">
    <property type="component" value="Unassembled WGS sequence"/>
</dbReference>
<sequence length="739" mass="81182">MNQYTSPMPSSSAQPGKDTTRRLDFSTILALLWHRRWWLIGSTLLFTLLGIYLVGSQQRIYLADSLIQIEDKGGSASLLGPLAGQATGSDESSTSDELEILASRLVLGQAVDRERLNIVVSPVRYPVIGDWLSNRHLRLPASLGGQDYAWGDDTLKVTTLELSGPWQQQTLTLEALGDERYRLLDAEGQAIVDGKVGENALAEGIKVFVRELSAEPGARFTLTSISDLSAINSLKSRFTAVRNGTDTGVVTLSLSGSDQTAIVNTLDTITNVFLQQNIERESAEADNQLGFLGDQIPTLRGQLDEAESALNDYRRRRDSVDLTAESQQVMENLVGLDNQLTEIKLRLAELSRAYTSEHPAYRALVARRDSLNQEKARVQKQAEQLPAAQREALNLNRNVTVSQEIYVALLNKREEVRLKKAGTVGNVRILDPAVLQPVPISPKTSLMLAVFCMIGLMLGTLAALLRHAMRKGIDTAEQIEALDLPVYATVPLSPQQHNMMRRVRLKGEKGGREIYQGVLATSQPSDISIEALRSLRTSLHFALLDNRRKSVMFTGPSPGIGKSFVSLNLAAVSAEAGQRVLLIDADMRRGHLHHAFQRTSEQGGLSDVLSGASPLDSVLYHSRIDNLDFLGRGVAPPNPSELLMQPNFAELLEQLGERYDLIIIDTPPVLAVTEALIIGRHVGASLMVARFGMNQVRELEHARKKLENNGIHVKGAILNAIEPQAGDKHGYGYYNYSYA</sequence>
<evidence type="ECO:0000256" key="9">
    <source>
        <dbReference type="ARBA" id="ARBA00022840"/>
    </source>
</evidence>
<dbReference type="Gene3D" id="3.40.50.300">
    <property type="entry name" value="P-loop containing nucleotide triphosphate hydrolases"/>
    <property type="match status" value="1"/>
</dbReference>
<dbReference type="GO" id="GO:0005524">
    <property type="term" value="F:ATP binding"/>
    <property type="evidence" value="ECO:0007669"/>
    <property type="project" value="UniProtKB-KW"/>
</dbReference>
<evidence type="ECO:0000313" key="18">
    <source>
        <dbReference type="Proteomes" id="UP001170481"/>
    </source>
</evidence>
<dbReference type="AlphaFoldDB" id="A0AAP4X023"/>
<evidence type="ECO:0000256" key="7">
    <source>
        <dbReference type="ARBA" id="ARBA00022741"/>
    </source>
</evidence>